<organism evidence="10 11">
    <name type="scientific">Acanthamoeba castellanii (strain ATCC 30010 / Neff)</name>
    <dbReference type="NCBI Taxonomy" id="1257118"/>
    <lineage>
        <taxon>Eukaryota</taxon>
        <taxon>Amoebozoa</taxon>
        <taxon>Discosea</taxon>
        <taxon>Longamoebia</taxon>
        <taxon>Centramoebida</taxon>
        <taxon>Acanthamoebidae</taxon>
        <taxon>Acanthamoeba</taxon>
    </lineage>
</organism>
<dbReference type="GO" id="GO:0005524">
    <property type="term" value="F:ATP binding"/>
    <property type="evidence" value="ECO:0007669"/>
    <property type="project" value="UniProtKB-KW"/>
</dbReference>
<evidence type="ECO:0000256" key="4">
    <source>
        <dbReference type="ARBA" id="ARBA00022679"/>
    </source>
</evidence>
<dbReference type="InterPro" id="IPR000719">
    <property type="entry name" value="Prot_kinase_dom"/>
</dbReference>
<keyword evidence="7" id="KW-0067">ATP-binding</keyword>
<feature type="compositionally biased region" description="Basic and acidic residues" evidence="8">
    <location>
        <begin position="517"/>
        <end position="527"/>
    </location>
</feature>
<evidence type="ECO:0000256" key="6">
    <source>
        <dbReference type="ARBA" id="ARBA00022777"/>
    </source>
</evidence>
<evidence type="ECO:0000256" key="7">
    <source>
        <dbReference type="ARBA" id="ARBA00022840"/>
    </source>
</evidence>
<evidence type="ECO:0000256" key="5">
    <source>
        <dbReference type="ARBA" id="ARBA00022741"/>
    </source>
</evidence>
<evidence type="ECO:0000256" key="1">
    <source>
        <dbReference type="ARBA" id="ARBA00005843"/>
    </source>
</evidence>
<dbReference type="PRINTS" id="PR00109">
    <property type="entry name" value="TYRKINASE"/>
</dbReference>
<name>L8GEV7_ACACF</name>
<dbReference type="PROSITE" id="PS50011">
    <property type="entry name" value="PROTEIN_KINASE_DOM"/>
    <property type="match status" value="1"/>
</dbReference>
<dbReference type="Proteomes" id="UP000011083">
    <property type="component" value="Unassembled WGS sequence"/>
</dbReference>
<dbReference type="Pfam" id="PF07714">
    <property type="entry name" value="PK_Tyr_Ser-Thr"/>
    <property type="match status" value="1"/>
</dbReference>
<dbReference type="GO" id="GO:0004674">
    <property type="term" value="F:protein serine/threonine kinase activity"/>
    <property type="evidence" value="ECO:0007669"/>
    <property type="project" value="UniProtKB-KW"/>
</dbReference>
<dbReference type="EC" id="2.7.11.1" evidence="2"/>
<keyword evidence="11" id="KW-1185">Reference proteome</keyword>
<keyword evidence="3" id="KW-0723">Serine/threonine-protein kinase</keyword>
<dbReference type="STRING" id="1257118.L8GEV7"/>
<dbReference type="SUPFAM" id="SSF56112">
    <property type="entry name" value="Protein kinase-like (PK-like)"/>
    <property type="match status" value="1"/>
</dbReference>
<evidence type="ECO:0000256" key="8">
    <source>
        <dbReference type="SAM" id="MobiDB-lite"/>
    </source>
</evidence>
<feature type="domain" description="Protein kinase" evidence="9">
    <location>
        <begin position="19"/>
        <end position="268"/>
    </location>
</feature>
<dbReference type="OrthoDB" id="10261027at2759"/>
<reference evidence="10 11" key="1">
    <citation type="journal article" date="2013" name="Genome Biol.">
        <title>Genome of Acanthamoeba castellanii highlights extensive lateral gene transfer and early evolution of tyrosine kinase signaling.</title>
        <authorList>
            <person name="Clarke M."/>
            <person name="Lohan A.J."/>
            <person name="Liu B."/>
            <person name="Lagkouvardos I."/>
            <person name="Roy S."/>
            <person name="Zafar N."/>
            <person name="Bertelli C."/>
            <person name="Schilde C."/>
            <person name="Kianianmomeni A."/>
            <person name="Burglin T.R."/>
            <person name="Frech C."/>
            <person name="Turcotte B."/>
            <person name="Kopec K.O."/>
            <person name="Synnott J.M."/>
            <person name="Choo C."/>
            <person name="Paponov I."/>
            <person name="Finkler A."/>
            <person name="Soon Heng Tan C."/>
            <person name="Hutchins A.P."/>
            <person name="Weinmeier T."/>
            <person name="Rattei T."/>
            <person name="Chu J.S."/>
            <person name="Gimenez G."/>
            <person name="Irimia M."/>
            <person name="Rigden D.J."/>
            <person name="Fitzpatrick D.A."/>
            <person name="Lorenzo-Morales J."/>
            <person name="Bateman A."/>
            <person name="Chiu C.H."/>
            <person name="Tang P."/>
            <person name="Hegemann P."/>
            <person name="Fromm H."/>
            <person name="Raoult D."/>
            <person name="Greub G."/>
            <person name="Miranda-Saavedra D."/>
            <person name="Chen N."/>
            <person name="Nash P."/>
            <person name="Ginger M.L."/>
            <person name="Horn M."/>
            <person name="Schaap P."/>
            <person name="Caler L."/>
            <person name="Loftus B."/>
        </authorList>
    </citation>
    <scope>NUCLEOTIDE SEQUENCE [LARGE SCALE GENOMIC DNA]</scope>
    <source>
        <strain evidence="10 11">Neff</strain>
    </source>
</reference>
<keyword evidence="6 10" id="KW-0418">Kinase</keyword>
<accession>L8GEV7</accession>
<dbReference type="InterPro" id="IPR011009">
    <property type="entry name" value="Kinase-like_dom_sf"/>
</dbReference>
<comment type="similarity">
    <text evidence="1">Belongs to the protein kinase superfamily. TKL Ser/Thr protein kinase family.</text>
</comment>
<keyword evidence="5" id="KW-0547">Nucleotide-binding</keyword>
<dbReference type="RefSeq" id="XP_004333550.1">
    <property type="nucleotide sequence ID" value="XM_004333502.1"/>
</dbReference>
<dbReference type="InterPro" id="IPR008271">
    <property type="entry name" value="Ser/Thr_kinase_AS"/>
</dbReference>
<gene>
    <name evidence="10" type="ORF">ACA1_256960</name>
</gene>
<proteinExistence type="inferred from homology"/>
<evidence type="ECO:0000256" key="3">
    <source>
        <dbReference type="ARBA" id="ARBA00022527"/>
    </source>
</evidence>
<protein>
    <recommendedName>
        <fullName evidence="2">non-specific serine/threonine protein kinase</fullName>
        <ecNumber evidence="2">2.7.11.1</ecNumber>
    </recommendedName>
</protein>
<dbReference type="SMART" id="SM00220">
    <property type="entry name" value="S_TKc"/>
    <property type="match status" value="1"/>
</dbReference>
<dbReference type="PANTHER" id="PTHR46485:SF5">
    <property type="entry name" value="CENTER DIVIDER, ISOFORM A"/>
    <property type="match status" value="1"/>
</dbReference>
<keyword evidence="4" id="KW-0808">Transferase</keyword>
<evidence type="ECO:0000256" key="2">
    <source>
        <dbReference type="ARBA" id="ARBA00012513"/>
    </source>
</evidence>
<dbReference type="Gene3D" id="3.30.200.20">
    <property type="entry name" value="Phosphorylase Kinase, domain 1"/>
    <property type="match status" value="1"/>
</dbReference>
<dbReference type="KEGG" id="acan:ACA1_256960"/>
<feature type="region of interest" description="Disordered" evidence="8">
    <location>
        <begin position="478"/>
        <end position="544"/>
    </location>
</feature>
<dbReference type="GeneID" id="14911995"/>
<dbReference type="VEuPathDB" id="AmoebaDB:ACA1_256960"/>
<dbReference type="InterPro" id="IPR001245">
    <property type="entry name" value="Ser-Thr/Tyr_kinase_cat_dom"/>
</dbReference>
<dbReference type="PROSITE" id="PS00108">
    <property type="entry name" value="PROTEIN_KINASE_ST"/>
    <property type="match status" value="1"/>
</dbReference>
<evidence type="ECO:0000313" key="11">
    <source>
        <dbReference type="Proteomes" id="UP000011083"/>
    </source>
</evidence>
<evidence type="ECO:0000259" key="9">
    <source>
        <dbReference type="PROSITE" id="PS50011"/>
    </source>
</evidence>
<dbReference type="CDD" id="cd13999">
    <property type="entry name" value="STKc_MAP3K-like"/>
    <property type="match status" value="1"/>
</dbReference>
<evidence type="ECO:0000313" key="10">
    <source>
        <dbReference type="EMBL" id="ELR11537.1"/>
    </source>
</evidence>
<dbReference type="InterPro" id="IPR050940">
    <property type="entry name" value="Actin_reg-Ser/Thr_kinase"/>
</dbReference>
<dbReference type="AlphaFoldDB" id="L8GEV7"/>
<sequence>MLGEGSIPDSDWEIPQSDIEFGVQIAQGNFGRIYKGSYFGTEVAIKLILPCETPDMTHKYIEREVTVLKGLRHPLVVNFMGVARRNGDFYIVTEWVDGGNLRTLTKDKNDTFTWSNKVSIARDIAVAMAFLHGRGIIHRDLKADNLLITKSGQVKLCDFGFARARNTGYMTLAGTEEYMAPEVILGMEYDEKVDVYSYGVVLLELISRKVPPVRGPAFAFDFSPEQLQATIPADCPQRLEDLVLRCINYKPGMRPAFKDILGTCKELLEELSADEDASGNLMEGDETLRTKRALEIMKNRPKTWSLATTQVEGSAGAAGFGGFRQSQCGFAVTFWPTRSAASGIPGTPSAQSPSRPWGTVSPATGAVMLREGKTVTLPSELVRKGDCFIEEDKVIVRESAGVQTVAVSKKYSWNTRPMVMKVTFMTIVSPGGWLSITVEFDNHSPKVVTGIQAWITEQRAVVKKKKLVIVEKPGAAAGAQGAADVDRRRGVPHPAQHSANVYRRRQPPQLCAQRGGRRGEGQDEGHPRHCPHHRSIAARFHPSS</sequence>
<dbReference type="Gene3D" id="1.10.510.10">
    <property type="entry name" value="Transferase(Phosphotransferase) domain 1"/>
    <property type="match status" value="1"/>
</dbReference>
<dbReference type="EMBL" id="KB008148">
    <property type="protein sequence ID" value="ELR11537.1"/>
    <property type="molecule type" value="Genomic_DNA"/>
</dbReference>
<dbReference type="PANTHER" id="PTHR46485">
    <property type="entry name" value="LIM DOMAIN KINASE 1"/>
    <property type="match status" value="1"/>
</dbReference>